<evidence type="ECO:0000259" key="2">
    <source>
        <dbReference type="PROSITE" id="PS51819"/>
    </source>
</evidence>
<accession>K7QWM8</accession>
<dbReference type="PATRIC" id="fig|751945.3.peg.2153"/>
<keyword evidence="4" id="KW-1185">Reference proteome</keyword>
<feature type="binding site" evidence="1">
    <location>
        <position position="577"/>
    </location>
    <ligand>
        <name>Mg(2+)</name>
        <dbReference type="ChEBI" id="CHEBI:18420"/>
    </ligand>
</feature>
<comment type="pathway">
    <text evidence="1">Aromatic compound metabolism; 3,4-dihydroxybenzoate biosynthesis.</text>
</comment>
<gene>
    <name evidence="3" type="ORF">Theos_2214</name>
</gene>
<keyword evidence="3" id="KW-0670">Pyruvate</keyword>
<dbReference type="GO" id="GO:0051213">
    <property type="term" value="F:dioxygenase activity"/>
    <property type="evidence" value="ECO:0007669"/>
    <property type="project" value="UniProtKB-KW"/>
</dbReference>
<dbReference type="RefSeq" id="WP_015065204.1">
    <property type="nucleotide sequence ID" value="NC_019387.1"/>
</dbReference>
<dbReference type="GO" id="GO:0046872">
    <property type="term" value="F:metal ion binding"/>
    <property type="evidence" value="ECO:0007669"/>
    <property type="project" value="UniProtKB-UniRule"/>
</dbReference>
<dbReference type="SUPFAM" id="SSF54593">
    <property type="entry name" value="Glyoxalase/Bleomycin resistance protein/Dihydroxybiphenyl dioxygenase"/>
    <property type="match status" value="1"/>
</dbReference>
<comment type="cofactor">
    <cofactor evidence="1">
        <name>a divalent metal cation</name>
        <dbReference type="ChEBI" id="CHEBI:60240"/>
    </cofactor>
</comment>
<evidence type="ECO:0000313" key="3">
    <source>
        <dbReference type="EMBL" id="AFV77206.1"/>
    </source>
</evidence>
<organism evidence="3 4">
    <name type="scientific">Thermus oshimai JL-2</name>
    <dbReference type="NCBI Taxonomy" id="751945"/>
    <lineage>
        <taxon>Bacteria</taxon>
        <taxon>Thermotogati</taxon>
        <taxon>Deinococcota</taxon>
        <taxon>Deinococci</taxon>
        <taxon>Thermales</taxon>
        <taxon>Thermaceae</taxon>
        <taxon>Thermus</taxon>
    </lineage>
</organism>
<dbReference type="SUPFAM" id="SSF51658">
    <property type="entry name" value="Xylose isomerase-like"/>
    <property type="match status" value="1"/>
</dbReference>
<dbReference type="InterPro" id="IPR013022">
    <property type="entry name" value="Xyl_isomerase-like_TIM-brl"/>
</dbReference>
<dbReference type="KEGG" id="tos:Theos_2214"/>
<dbReference type="InterPro" id="IPR050312">
    <property type="entry name" value="IolE/XylAMocC-like"/>
</dbReference>
<reference evidence="3 4" key="1">
    <citation type="journal article" date="2013" name="Genome Announc.">
        <title>Whole Genome Sequencing of Thermus oshimai JL-2 and Thermus thermophilus JL-18, Incomplete Denitrifiers from the United States Great Basin.</title>
        <authorList>
            <person name="Murugapiran S.K."/>
            <person name="Huntemann M."/>
            <person name="Wei C.L."/>
            <person name="Han J."/>
            <person name="Detter J.C."/>
            <person name="Han C.S."/>
            <person name="Erkkila T.H."/>
            <person name="Teshima H."/>
            <person name="Chen A."/>
            <person name="Kyrpides N."/>
            <person name="Mavrommatis K."/>
            <person name="Markowitz V."/>
            <person name="Szeto E."/>
            <person name="Ivanova N."/>
            <person name="Pagani I."/>
            <person name="Lam J."/>
            <person name="McDonald A.I."/>
            <person name="Dodsworth J.A."/>
            <person name="Pati A."/>
            <person name="Goodwin L."/>
            <person name="Peters L."/>
            <person name="Pitluck S."/>
            <person name="Woyke T."/>
            <person name="Hedlund B.P."/>
        </authorList>
    </citation>
    <scope>NUCLEOTIDE SEQUENCE</scope>
    <source>
        <strain evidence="3 4">JL-2</strain>
        <plasmid evidence="3">pTHEOS01</plasmid>
    </source>
</reference>
<keyword evidence="3" id="KW-0614">Plasmid</keyword>
<dbReference type="PANTHER" id="PTHR12110">
    <property type="entry name" value="HYDROXYPYRUVATE ISOMERASE"/>
    <property type="match status" value="1"/>
</dbReference>
<feature type="binding site" evidence="1">
    <location>
        <position position="165"/>
    </location>
    <ligand>
        <name>a divalent metal cation</name>
        <dbReference type="ChEBI" id="CHEBI:60240"/>
        <note>catalytic</note>
    </ligand>
</feature>
<evidence type="ECO:0000256" key="1">
    <source>
        <dbReference type="HAMAP-Rule" id="MF_02238"/>
    </source>
</evidence>
<sequence>MEWSIATCSLGGTLEEKLVAIARAGFRAVEIFEDDLCTYRGTPRELRRLAESLGLSFVALQPIRDYEGMPPEVQKRRLARIERTFDLMGELGIALTYVCSNTSPLAEGDPDRMAAQLRELAERAAQRGIRVGYEALSWGRHVRDWPQAWEVVRWADHPHLGLVLDSFHAFVRGNPVAELARLPGERVFLVQLSDAPNLLMDPLALSRHHRSFPGQGDWPLADFLEAVLASGYRGPLSLEIFNEWFRAAPPQEVAQNALRSLKVLLDRLGRVVPPLPRALPVEEVAFVELLAEEEDAGILSELLQALGLLRVGKHPALEVGLYRGGGARVVLNAEPELSAAAPQEVPGFRGVGFRVQRAAPILARAQALNLEVHPLGGGGLPLPALRGPGRTRIYLVEGSVEAILGLPEGQEAAEAHLRVDHFTNVMGRPELYSWLLVYKSLFDFELEPVVEILDPYGAFYSRCVHSPKGGIRIPLNTAEGGETLATRFLRAMGGGGIQHVAFAVPNVFEVAERLRARGLPLLEVPRSYYRVLATRFDLEPAFLEQLEAHGLLYDADGRGGEFLQLYTPAFHGRFFFEALERRGGYEHFGAANTPVRLAAQVGQPWPGERGLQMVGNIVDNMGDGG</sequence>
<keyword evidence="1" id="KW-0456">Lyase</keyword>
<dbReference type="InterPro" id="IPR043700">
    <property type="entry name" value="DSD"/>
</dbReference>
<dbReference type="Pfam" id="PF14696">
    <property type="entry name" value="Glyoxalase_5"/>
    <property type="match status" value="1"/>
</dbReference>
<geneLocation type="plasmid" evidence="3 4">
    <name>pTHEOS01</name>
</geneLocation>
<keyword evidence="1" id="KW-0479">Metal-binding</keyword>
<dbReference type="Proteomes" id="UP000000211">
    <property type="component" value="Plasmid pTHEOS01"/>
</dbReference>
<keyword evidence="3" id="KW-0560">Oxidoreductase</keyword>
<dbReference type="GO" id="GO:0046279">
    <property type="term" value="P:3,4-dihydroxybenzoate biosynthetic process"/>
    <property type="evidence" value="ECO:0007669"/>
    <property type="project" value="UniProtKB-UniRule"/>
</dbReference>
<feature type="binding site" evidence="1">
    <location>
        <position position="421"/>
    </location>
    <ligand>
        <name>Mg(2+)</name>
        <dbReference type="ChEBI" id="CHEBI:18420"/>
    </ligand>
</feature>
<comment type="function">
    <text evidence="1">Catalyzes the conversion of 3-dehydroshikimate to protocatechuate (3,4-dihydroxybenzoate), a common intermediate of quinate and shikimate degradation pathways.</text>
</comment>
<dbReference type="InterPro" id="IPR037523">
    <property type="entry name" value="VOC_core"/>
</dbReference>
<dbReference type="Pfam" id="PF01261">
    <property type="entry name" value="AP_endonuc_2"/>
    <property type="match status" value="1"/>
</dbReference>
<dbReference type="EMBL" id="CP003250">
    <property type="protein sequence ID" value="AFV77206.1"/>
    <property type="molecule type" value="Genomic_DNA"/>
</dbReference>
<feature type="binding site" evidence="1">
    <location>
        <position position="239"/>
    </location>
    <ligand>
        <name>a divalent metal cation</name>
        <dbReference type="ChEBI" id="CHEBI:60240"/>
        <note>catalytic</note>
    </ligand>
</feature>
<dbReference type="HOGENOM" id="CLU_029438_0_0_0"/>
<keyword evidence="3" id="KW-0223">Dioxygenase</keyword>
<dbReference type="Gene3D" id="3.20.20.150">
    <property type="entry name" value="Divalent-metal-dependent TIM barrel enzymes"/>
    <property type="match status" value="1"/>
</dbReference>
<proteinExistence type="inferred from homology"/>
<protein>
    <recommendedName>
        <fullName evidence="1">3-dehydroshikimate dehydratase</fullName>
        <shortName evidence="1">DSD</shortName>
        <ecNumber evidence="1">4.2.1.118</ecNumber>
    </recommendedName>
</protein>
<dbReference type="OrthoDB" id="9780241at2"/>
<dbReference type="GO" id="GO:0046565">
    <property type="term" value="F:3-dehydroshikimate dehydratase activity"/>
    <property type="evidence" value="ECO:0007669"/>
    <property type="project" value="UniProtKB-UniRule"/>
</dbReference>
<evidence type="ECO:0000313" key="4">
    <source>
        <dbReference type="Proteomes" id="UP000000211"/>
    </source>
</evidence>
<feature type="binding site" evidence="1">
    <location>
        <position position="499"/>
    </location>
    <ligand>
        <name>Mg(2+)</name>
        <dbReference type="ChEBI" id="CHEBI:18420"/>
    </ligand>
</feature>
<dbReference type="InterPro" id="IPR036237">
    <property type="entry name" value="Xyl_isomerase-like_sf"/>
</dbReference>
<dbReference type="UniPathway" id="UPA00088"/>
<dbReference type="AlphaFoldDB" id="K7QWM8"/>
<dbReference type="HAMAP" id="MF_02238">
    <property type="entry name" value="DSD"/>
    <property type="match status" value="1"/>
</dbReference>
<feature type="domain" description="VOC" evidence="2">
    <location>
        <begin position="418"/>
        <end position="568"/>
    </location>
</feature>
<feature type="binding site" evidence="1">
    <location>
        <position position="134"/>
    </location>
    <ligand>
        <name>a divalent metal cation</name>
        <dbReference type="ChEBI" id="CHEBI:60240"/>
        <note>catalytic</note>
    </ligand>
</feature>
<feature type="binding site" evidence="1">
    <location>
        <position position="191"/>
    </location>
    <ligand>
        <name>a divalent metal cation</name>
        <dbReference type="ChEBI" id="CHEBI:60240"/>
        <note>catalytic</note>
    </ligand>
</feature>
<dbReference type="InterPro" id="IPR029068">
    <property type="entry name" value="Glyas_Bleomycin-R_OHBP_Dase"/>
</dbReference>
<comment type="catalytic activity">
    <reaction evidence="1">
        <text>3-dehydroshikimate = 3,4-dihydroxybenzoate + H2O</text>
        <dbReference type="Rhea" id="RHEA:24848"/>
        <dbReference type="ChEBI" id="CHEBI:15377"/>
        <dbReference type="ChEBI" id="CHEBI:16630"/>
        <dbReference type="ChEBI" id="CHEBI:36241"/>
        <dbReference type="EC" id="4.2.1.118"/>
    </reaction>
</comment>
<dbReference type="PANTHER" id="PTHR12110:SF21">
    <property type="entry name" value="XYLOSE ISOMERASE-LIKE TIM BARREL DOMAIN-CONTAINING PROTEIN"/>
    <property type="match status" value="1"/>
</dbReference>
<dbReference type="EC" id="4.2.1.118" evidence="1"/>
<comment type="similarity">
    <text evidence="1">Belongs to the bacterial two-domain DSD family.</text>
</comment>
<name>K7QWM8_THEOS</name>
<dbReference type="Gene3D" id="3.10.180.10">
    <property type="entry name" value="2,3-Dihydroxybiphenyl 1,2-Dioxygenase, domain 1"/>
    <property type="match status" value="2"/>
</dbReference>
<dbReference type="PROSITE" id="PS51819">
    <property type="entry name" value="VOC"/>
    <property type="match status" value="1"/>
</dbReference>